<dbReference type="SUPFAM" id="SSF51735">
    <property type="entry name" value="NAD(P)-binding Rossmann-fold domains"/>
    <property type="match status" value="1"/>
</dbReference>
<gene>
    <name evidence="3" type="ORF">DAERI_240014</name>
</gene>
<accession>A0A2I9D0T1</accession>
<dbReference type="InterPro" id="IPR000683">
    <property type="entry name" value="Gfo/Idh/MocA-like_OxRdtase_N"/>
</dbReference>
<dbReference type="PANTHER" id="PTHR43377:SF2">
    <property type="entry name" value="BINDING ROSSMANN FOLD OXIDOREDUCTASE, PUTATIVE (AFU_ORTHOLOGUE AFUA_4G00560)-RELATED"/>
    <property type="match status" value="1"/>
</dbReference>
<reference evidence="4" key="1">
    <citation type="submission" date="2018-01" db="EMBL/GenBank/DDBJ databases">
        <title>Draft Genome Sequence of the Radioresistant Bacterium Deinococcus aerius TR0125, Isolated from the Higher Atmosphere above Japan.</title>
        <authorList>
            <person name="Satoh K."/>
            <person name="Arai H."/>
            <person name="Sanzen T."/>
            <person name="Kawaguchi Y."/>
            <person name="Hayashi H."/>
            <person name="Yokobori S."/>
            <person name="Yamagishi A."/>
            <person name="Oono Y."/>
            <person name="Narumi I."/>
        </authorList>
    </citation>
    <scope>NUCLEOTIDE SEQUENCE [LARGE SCALE GENOMIC DNA]</scope>
    <source>
        <strain evidence="4">TR0125</strain>
    </source>
</reference>
<organism evidence="3 4">
    <name type="scientific">Deinococcus aerius</name>
    <dbReference type="NCBI Taxonomy" id="200253"/>
    <lineage>
        <taxon>Bacteria</taxon>
        <taxon>Thermotogati</taxon>
        <taxon>Deinococcota</taxon>
        <taxon>Deinococci</taxon>
        <taxon>Deinococcales</taxon>
        <taxon>Deinococcaceae</taxon>
        <taxon>Deinococcus</taxon>
    </lineage>
</organism>
<dbReference type="Pfam" id="PF22725">
    <property type="entry name" value="GFO_IDH_MocA_C3"/>
    <property type="match status" value="1"/>
</dbReference>
<name>A0A2I9D0T1_9DEIO</name>
<comment type="caution">
    <text evidence="3">The sequence shown here is derived from an EMBL/GenBank/DDBJ whole genome shotgun (WGS) entry which is preliminary data.</text>
</comment>
<dbReference type="Proteomes" id="UP000236569">
    <property type="component" value="Unassembled WGS sequence"/>
</dbReference>
<dbReference type="AlphaFoldDB" id="A0A2I9D0T1"/>
<feature type="domain" description="GFO/IDH/MocA-like oxidoreductase" evidence="2">
    <location>
        <begin position="134"/>
        <end position="240"/>
    </location>
</feature>
<dbReference type="OrthoDB" id="9800252at2"/>
<dbReference type="Gene3D" id="3.40.50.720">
    <property type="entry name" value="NAD(P)-binding Rossmann-like Domain"/>
    <property type="match status" value="1"/>
</dbReference>
<dbReference type="Pfam" id="PF01408">
    <property type="entry name" value="GFO_IDH_MocA"/>
    <property type="match status" value="1"/>
</dbReference>
<dbReference type="SUPFAM" id="SSF55347">
    <property type="entry name" value="Glyceraldehyde-3-phosphate dehydrogenase-like, C-terminal domain"/>
    <property type="match status" value="1"/>
</dbReference>
<dbReference type="EMBL" id="BFAG01000024">
    <property type="protein sequence ID" value="GBF08163.1"/>
    <property type="molecule type" value="Genomic_DNA"/>
</dbReference>
<evidence type="ECO:0000259" key="1">
    <source>
        <dbReference type="Pfam" id="PF01408"/>
    </source>
</evidence>
<dbReference type="GO" id="GO:0000166">
    <property type="term" value="F:nucleotide binding"/>
    <property type="evidence" value="ECO:0007669"/>
    <property type="project" value="InterPro"/>
</dbReference>
<dbReference type="PANTHER" id="PTHR43377">
    <property type="entry name" value="BILIVERDIN REDUCTASE A"/>
    <property type="match status" value="1"/>
</dbReference>
<proteinExistence type="predicted"/>
<dbReference type="Gene3D" id="3.30.360.10">
    <property type="entry name" value="Dihydrodipicolinate Reductase, domain 2"/>
    <property type="match status" value="1"/>
</dbReference>
<dbReference type="InterPro" id="IPR051450">
    <property type="entry name" value="Gfo/Idh/MocA_Oxidoreductases"/>
</dbReference>
<keyword evidence="4" id="KW-1185">Reference proteome</keyword>
<dbReference type="InterPro" id="IPR036291">
    <property type="entry name" value="NAD(P)-bd_dom_sf"/>
</dbReference>
<feature type="domain" description="Gfo/Idh/MocA-like oxidoreductase N-terminal" evidence="1">
    <location>
        <begin position="5"/>
        <end position="122"/>
    </location>
</feature>
<dbReference type="InterPro" id="IPR055170">
    <property type="entry name" value="GFO_IDH_MocA-like_dom"/>
</dbReference>
<evidence type="ECO:0000313" key="4">
    <source>
        <dbReference type="Proteomes" id="UP000236569"/>
    </source>
</evidence>
<evidence type="ECO:0000259" key="2">
    <source>
        <dbReference type="Pfam" id="PF22725"/>
    </source>
</evidence>
<evidence type="ECO:0000313" key="3">
    <source>
        <dbReference type="EMBL" id="GBF08163.1"/>
    </source>
</evidence>
<sequence length="347" mass="37559">MAPLRLVQVGLGGWGRDWIKIARAEPRVETVAFVDANPESLRLAQERGAPEDRCFASLEEALSTTQADAVLITTGANAHVPVALAALAAGLPVLVEKPFAPTALEARQVVRAAQARNLPLMVSQNYRFHPAPRLAAQLVREGRLGEVGYVEVDFRRNSPRQVAEPTAHNLLPHPLLLDMAIHQFDLMRFVLGREPVSIDCHAFNPPWSPFRDPASAVATVEFEGGLIVSYRGSWVSSGPVTPWAGEWRMDLSGGEVRWTSRNDPPPDRVQVRPLSKRARSLPLPAVPHLDRAGALAAFVDAVRAGTEPESSGRENLPSLALALAAVRSAGEGRAVPLAEFLGPDDLR</sequence>
<protein>
    <submittedName>
        <fullName evidence="3">Dehydrogenase</fullName>
    </submittedName>
</protein>